<sequence length="176" mass="19291">MTQPLDLDAIEQLTNAALDPASCGSCRHHAERGRAVIHEQCIARATLLPAPDAPGYETILDTPEDQRAQLPARFHIPVYDDLGTPKSWKCAVCWGDGWGTAWPCATALENGRDVFTPEHMAERSRADVPALVVEVRWLRAESEQTRQQHSMAIEAWNSGDISADAALILIKKALGV</sequence>
<accession>A0AAU8K4M4</accession>
<name>A0AAU8K4M4_9ACTN</name>
<dbReference type="EMBL" id="CP159872">
    <property type="protein sequence ID" value="XCM82996.1"/>
    <property type="molecule type" value="Genomic_DNA"/>
</dbReference>
<dbReference type="AlphaFoldDB" id="A0AAU8K4M4"/>
<proteinExistence type="predicted"/>
<protein>
    <submittedName>
        <fullName evidence="1">Uncharacterized protein</fullName>
    </submittedName>
</protein>
<dbReference type="RefSeq" id="WP_354643931.1">
    <property type="nucleotide sequence ID" value="NZ_CP159872.1"/>
</dbReference>
<organism evidence="1">
    <name type="scientific">Kitasatospora camelliae</name>
    <dbReference type="NCBI Taxonomy" id="3156397"/>
    <lineage>
        <taxon>Bacteria</taxon>
        <taxon>Bacillati</taxon>
        <taxon>Actinomycetota</taxon>
        <taxon>Actinomycetes</taxon>
        <taxon>Kitasatosporales</taxon>
        <taxon>Streptomycetaceae</taxon>
        <taxon>Kitasatospora</taxon>
    </lineage>
</organism>
<dbReference type="KEGG" id="kcm:ABWK59_30785"/>
<reference evidence="1" key="1">
    <citation type="submission" date="2024-06" db="EMBL/GenBank/DDBJ databases">
        <title>The genome sequences of Kitasatospora sp. strain HUAS MG31.</title>
        <authorList>
            <person name="Mo P."/>
        </authorList>
    </citation>
    <scope>NUCLEOTIDE SEQUENCE</scope>
    <source>
        <strain evidence="1">HUAS MG31</strain>
    </source>
</reference>
<evidence type="ECO:0000313" key="1">
    <source>
        <dbReference type="EMBL" id="XCM82996.1"/>
    </source>
</evidence>
<gene>
    <name evidence="1" type="ORF">ABWK59_30785</name>
</gene>